<comment type="similarity">
    <text evidence="1">Belongs to the PP2C family.</text>
</comment>
<dbReference type="InterPro" id="IPR036457">
    <property type="entry name" value="PPM-type-like_dom_sf"/>
</dbReference>
<keyword evidence="1" id="KW-0378">Hydrolase</keyword>
<protein>
    <recommendedName>
        <fullName evidence="1">Protein phosphatase</fullName>
        <ecNumber evidence="1">3.1.3.16</ecNumber>
    </recommendedName>
</protein>
<dbReference type="SMART" id="SM00332">
    <property type="entry name" value="PP2Cc"/>
    <property type="match status" value="1"/>
</dbReference>
<comment type="cofactor">
    <cofactor evidence="1">
        <name>Mg(2+)</name>
        <dbReference type="ChEBI" id="CHEBI:18420"/>
    </cofactor>
</comment>
<comment type="catalytic activity">
    <reaction evidence="1">
        <text>O-phospho-L-threonyl-[protein] + H2O = L-threonyl-[protein] + phosphate</text>
        <dbReference type="Rhea" id="RHEA:47004"/>
        <dbReference type="Rhea" id="RHEA-COMP:11060"/>
        <dbReference type="Rhea" id="RHEA-COMP:11605"/>
        <dbReference type="ChEBI" id="CHEBI:15377"/>
        <dbReference type="ChEBI" id="CHEBI:30013"/>
        <dbReference type="ChEBI" id="CHEBI:43474"/>
        <dbReference type="ChEBI" id="CHEBI:61977"/>
        <dbReference type="EC" id="3.1.3.16"/>
    </reaction>
</comment>
<gene>
    <name evidence="3" type="ORF">B0A55_06320</name>
</gene>
<organism evidence="3 4">
    <name type="scientific">Friedmanniomyces simplex</name>
    <dbReference type="NCBI Taxonomy" id="329884"/>
    <lineage>
        <taxon>Eukaryota</taxon>
        <taxon>Fungi</taxon>
        <taxon>Dikarya</taxon>
        <taxon>Ascomycota</taxon>
        <taxon>Pezizomycotina</taxon>
        <taxon>Dothideomycetes</taxon>
        <taxon>Dothideomycetidae</taxon>
        <taxon>Mycosphaerellales</taxon>
        <taxon>Teratosphaeriaceae</taxon>
        <taxon>Friedmanniomyces</taxon>
    </lineage>
</organism>
<feature type="domain" description="PPM-type phosphatase" evidence="2">
    <location>
        <begin position="43"/>
        <end position="358"/>
    </location>
</feature>
<comment type="catalytic activity">
    <reaction evidence="1">
        <text>O-phospho-L-seryl-[protein] + H2O = L-seryl-[protein] + phosphate</text>
        <dbReference type="Rhea" id="RHEA:20629"/>
        <dbReference type="Rhea" id="RHEA-COMP:9863"/>
        <dbReference type="Rhea" id="RHEA-COMP:11604"/>
        <dbReference type="ChEBI" id="CHEBI:15377"/>
        <dbReference type="ChEBI" id="CHEBI:29999"/>
        <dbReference type="ChEBI" id="CHEBI:43474"/>
        <dbReference type="ChEBI" id="CHEBI:83421"/>
        <dbReference type="EC" id="3.1.3.16"/>
    </reaction>
</comment>
<dbReference type="Proteomes" id="UP000309340">
    <property type="component" value="Unassembled WGS sequence"/>
</dbReference>
<name>A0A4U0X3T7_9PEZI</name>
<dbReference type="SMART" id="SM00331">
    <property type="entry name" value="PP2C_SIG"/>
    <property type="match status" value="1"/>
</dbReference>
<dbReference type="SUPFAM" id="SSF81606">
    <property type="entry name" value="PP2C-like"/>
    <property type="match status" value="1"/>
</dbReference>
<dbReference type="PROSITE" id="PS51746">
    <property type="entry name" value="PPM_2"/>
    <property type="match status" value="1"/>
</dbReference>
<evidence type="ECO:0000313" key="4">
    <source>
        <dbReference type="Proteomes" id="UP000309340"/>
    </source>
</evidence>
<dbReference type="InterPro" id="IPR001932">
    <property type="entry name" value="PPM-type_phosphatase-like_dom"/>
</dbReference>
<evidence type="ECO:0000259" key="2">
    <source>
        <dbReference type="PROSITE" id="PS51746"/>
    </source>
</evidence>
<keyword evidence="1" id="KW-0464">Manganese</keyword>
<dbReference type="EC" id="3.1.3.16" evidence="1"/>
<dbReference type="AlphaFoldDB" id="A0A4U0X3T7"/>
<dbReference type="InterPro" id="IPR039123">
    <property type="entry name" value="PPTC7"/>
</dbReference>
<accession>A0A4U0X3T7</accession>
<keyword evidence="1" id="KW-0904">Protein phosphatase</keyword>
<comment type="caution">
    <text evidence="3">The sequence shown here is derived from an EMBL/GenBank/DDBJ whole genome shotgun (WGS) entry which is preliminary data.</text>
</comment>
<dbReference type="GO" id="GO:0046872">
    <property type="term" value="F:metal ion binding"/>
    <property type="evidence" value="ECO:0007669"/>
    <property type="project" value="UniProtKB-UniRule"/>
</dbReference>
<evidence type="ECO:0000313" key="3">
    <source>
        <dbReference type="EMBL" id="TKA71042.1"/>
    </source>
</evidence>
<keyword evidence="1" id="KW-0479">Metal-binding</keyword>
<keyword evidence="1" id="KW-0460">Magnesium</keyword>
<proteinExistence type="inferred from homology"/>
<reference evidence="3 4" key="1">
    <citation type="submission" date="2017-03" db="EMBL/GenBank/DDBJ databases">
        <title>Genomes of endolithic fungi from Antarctica.</title>
        <authorList>
            <person name="Coleine C."/>
            <person name="Masonjones S."/>
            <person name="Stajich J.E."/>
        </authorList>
    </citation>
    <scope>NUCLEOTIDE SEQUENCE [LARGE SCALE GENOMIC DNA]</scope>
    <source>
        <strain evidence="3 4">CCFEE 5184</strain>
    </source>
</reference>
<keyword evidence="4" id="KW-1185">Reference proteome</keyword>
<dbReference type="PANTHER" id="PTHR12320:SF1">
    <property type="entry name" value="PROTEIN PHOSPHATASE PTC7 HOMOLOG"/>
    <property type="match status" value="1"/>
</dbReference>
<dbReference type="EMBL" id="NAJQ01000370">
    <property type="protein sequence ID" value="TKA71042.1"/>
    <property type="molecule type" value="Genomic_DNA"/>
</dbReference>
<dbReference type="STRING" id="329884.A0A4U0X3T7"/>
<evidence type="ECO:0000256" key="1">
    <source>
        <dbReference type="RuleBase" id="RU366020"/>
    </source>
</evidence>
<dbReference type="OrthoDB" id="60843at2759"/>
<sequence>MPLRQHRPYSSDAPAKSTFTYRLAAAAAGKRTPSRAPKAGQDYWGYASTQANATPPYLRSTKPNSGEDAFFAATVGGSKHHVAFGVADGVGGWQDQGVDPSDFSHGLCGLMAGTAYIHEGLEAGKNVRPQQLMQTAYEAVIGNPRILAGGCTASLAVVDGAGGMETANLGDSGFLLFSPGKVAHRSQIQTHAFNTPYQLSKIPPKMQAQNAIFGGSAHFSETPAQADVERYQLKHGDVVLFATDGVWDNLSAQDTLGIVTKVMEEHGYWFKSHNFPGAESLLNGTLIRSLPQKVDGKAGSNAPYLPGLLATAVMREAKSAGLDTRRNGPFAKEVNLHYPHEGWRGGKPDDIAVVVCVAVEDAAAIGEEPMPIKAKL</sequence>
<comment type="cofactor">
    <cofactor evidence="1">
        <name>Mn(2+)</name>
        <dbReference type="ChEBI" id="CHEBI:29035"/>
    </cofactor>
</comment>
<dbReference type="PANTHER" id="PTHR12320">
    <property type="entry name" value="PROTEIN PHOSPHATASE 2C"/>
    <property type="match status" value="1"/>
</dbReference>
<dbReference type="Gene3D" id="3.60.40.10">
    <property type="entry name" value="PPM-type phosphatase domain"/>
    <property type="match status" value="1"/>
</dbReference>
<dbReference type="GO" id="GO:0004722">
    <property type="term" value="F:protein serine/threonine phosphatase activity"/>
    <property type="evidence" value="ECO:0007669"/>
    <property type="project" value="UniProtKB-EC"/>
</dbReference>